<sequence>MSEDCIGNFSNTYLYLTCRCSILIPDRPPKDITAFSLGTNAVQVGWSPVPPGYTNGEVLGYRVLYNDVNDTSRANSTLVSPKETHSKINGLNANTNYSFQVLAFTAKGNGAKSEAYFARTLPDPVKQTPKPDANTGGSHSLAKVNIAVAAVFSGTVALLAVFPGDIFCPKEEDVAKFRQWKSRLSSVAPYAISSPDWIERIVTTNNHGYETLDDDNVPTTIRQPLYINIGADGSLDLPPHLRDIVFEFEKLYENTRYKRLQPYRVQATATAMKEHKQHHSVDLGELRGFIGDLQGDVHSMEMTEMGTVKQRRRPRRFSVDLGQVREFITLRETKTSLKEENTALADQPDAQNASVNHNDTTC</sequence>
<feature type="region of interest" description="Disordered" evidence="2">
    <location>
        <begin position="341"/>
        <end position="362"/>
    </location>
</feature>
<evidence type="ECO:0000313" key="4">
    <source>
        <dbReference type="EMBL" id="KAJ7365082.1"/>
    </source>
</evidence>
<dbReference type="EMBL" id="MU827304">
    <property type="protein sequence ID" value="KAJ7365082.1"/>
    <property type="molecule type" value="Genomic_DNA"/>
</dbReference>
<keyword evidence="1" id="KW-0677">Repeat</keyword>
<dbReference type="Pfam" id="PF00041">
    <property type="entry name" value="fn3"/>
    <property type="match status" value="1"/>
</dbReference>
<dbReference type="Gene3D" id="2.60.40.10">
    <property type="entry name" value="Immunoglobulins"/>
    <property type="match status" value="1"/>
</dbReference>
<dbReference type="SMART" id="SM00060">
    <property type="entry name" value="FN3"/>
    <property type="match status" value="1"/>
</dbReference>
<evidence type="ECO:0000313" key="5">
    <source>
        <dbReference type="Proteomes" id="UP001163046"/>
    </source>
</evidence>
<dbReference type="OrthoDB" id="5968456at2759"/>
<evidence type="ECO:0000256" key="2">
    <source>
        <dbReference type="SAM" id="MobiDB-lite"/>
    </source>
</evidence>
<protein>
    <recommendedName>
        <fullName evidence="3">Fibronectin type-III domain-containing protein</fullName>
    </recommendedName>
</protein>
<dbReference type="PRINTS" id="PR00014">
    <property type="entry name" value="FNTYPEIII"/>
</dbReference>
<proteinExistence type="predicted"/>
<evidence type="ECO:0000256" key="1">
    <source>
        <dbReference type="ARBA" id="ARBA00022737"/>
    </source>
</evidence>
<keyword evidence="5" id="KW-1185">Reference proteome</keyword>
<organism evidence="4 5">
    <name type="scientific">Desmophyllum pertusum</name>
    <dbReference type="NCBI Taxonomy" id="174260"/>
    <lineage>
        <taxon>Eukaryota</taxon>
        <taxon>Metazoa</taxon>
        <taxon>Cnidaria</taxon>
        <taxon>Anthozoa</taxon>
        <taxon>Hexacorallia</taxon>
        <taxon>Scleractinia</taxon>
        <taxon>Caryophylliina</taxon>
        <taxon>Caryophylliidae</taxon>
        <taxon>Desmophyllum</taxon>
    </lineage>
</organism>
<dbReference type="AlphaFoldDB" id="A0A9X0CLK5"/>
<dbReference type="InterPro" id="IPR036116">
    <property type="entry name" value="FN3_sf"/>
</dbReference>
<feature type="domain" description="Fibronectin type-III" evidence="3">
    <location>
        <begin position="28"/>
        <end position="123"/>
    </location>
</feature>
<dbReference type="InterPro" id="IPR013783">
    <property type="entry name" value="Ig-like_fold"/>
</dbReference>
<evidence type="ECO:0000259" key="3">
    <source>
        <dbReference type="PROSITE" id="PS50853"/>
    </source>
</evidence>
<dbReference type="PROSITE" id="PS50853">
    <property type="entry name" value="FN3"/>
    <property type="match status" value="1"/>
</dbReference>
<reference evidence="4" key="1">
    <citation type="submission" date="2023-01" db="EMBL/GenBank/DDBJ databases">
        <title>Genome assembly of the deep-sea coral Lophelia pertusa.</title>
        <authorList>
            <person name="Herrera S."/>
            <person name="Cordes E."/>
        </authorList>
    </citation>
    <scope>NUCLEOTIDE SEQUENCE</scope>
    <source>
        <strain evidence="4">USNM1676648</strain>
        <tissue evidence="4">Polyp</tissue>
    </source>
</reference>
<dbReference type="CDD" id="cd00063">
    <property type="entry name" value="FN3"/>
    <property type="match status" value="1"/>
</dbReference>
<dbReference type="FunFam" id="2.60.40.10:FF:000028">
    <property type="entry name" value="Neuronal cell adhesion molecule"/>
    <property type="match status" value="1"/>
</dbReference>
<feature type="compositionally biased region" description="Polar residues" evidence="2">
    <location>
        <begin position="349"/>
        <end position="362"/>
    </location>
</feature>
<dbReference type="SUPFAM" id="SSF49265">
    <property type="entry name" value="Fibronectin type III"/>
    <property type="match status" value="1"/>
</dbReference>
<dbReference type="InterPro" id="IPR003961">
    <property type="entry name" value="FN3_dom"/>
</dbReference>
<name>A0A9X0CLK5_9CNID</name>
<gene>
    <name evidence="4" type="ORF">OS493_007728</name>
</gene>
<dbReference type="Proteomes" id="UP001163046">
    <property type="component" value="Unassembled WGS sequence"/>
</dbReference>
<comment type="caution">
    <text evidence="4">The sequence shown here is derived from an EMBL/GenBank/DDBJ whole genome shotgun (WGS) entry which is preliminary data.</text>
</comment>
<accession>A0A9X0CLK5</accession>